<keyword evidence="6 11" id="KW-0411">Iron-sulfur</keyword>
<name>A0ABX0SFK7_9ACTN</name>
<evidence type="ECO:0000313" key="15">
    <source>
        <dbReference type="Proteomes" id="UP000749311"/>
    </source>
</evidence>
<evidence type="ECO:0000256" key="6">
    <source>
        <dbReference type="ARBA" id="ARBA00023014"/>
    </source>
</evidence>
<comment type="similarity">
    <text evidence="2 11">Belongs to the WhiB family.</text>
</comment>
<evidence type="ECO:0000256" key="1">
    <source>
        <dbReference type="ARBA" id="ARBA00004496"/>
    </source>
</evidence>
<evidence type="ECO:0000313" key="14">
    <source>
        <dbReference type="EMBL" id="NIH55462.1"/>
    </source>
</evidence>
<keyword evidence="15" id="KW-1185">Reference proteome</keyword>
<keyword evidence="3 11" id="KW-0004">4Fe-4S</keyword>
<dbReference type="InterPro" id="IPR034768">
    <property type="entry name" value="4FE4S_WBL"/>
</dbReference>
<evidence type="ECO:0000256" key="7">
    <source>
        <dbReference type="ARBA" id="ARBA00023015"/>
    </source>
</evidence>
<dbReference type="InterPro" id="IPR003482">
    <property type="entry name" value="Whib"/>
</dbReference>
<comment type="cofactor">
    <cofactor evidence="11">
        <name>[4Fe-4S] cluster</name>
        <dbReference type="ChEBI" id="CHEBI:49883"/>
    </cofactor>
    <text evidence="11">Binds 1 [4Fe-4S] cluster per subunit. Following nitrosylation of the [4Fe-4S] cluster binds 1 [4Fe-8(NO)] cluster per subunit.</text>
</comment>
<protein>
    <recommendedName>
        <fullName evidence="11">Transcriptional regulator WhiB</fullName>
    </recommendedName>
</protein>
<reference evidence="14 15" key="1">
    <citation type="submission" date="2020-02" db="EMBL/GenBank/DDBJ databases">
        <title>Sequencing the genomes of 1000 actinobacteria strains.</title>
        <authorList>
            <person name="Klenk H.-P."/>
        </authorList>
    </citation>
    <scope>NUCLEOTIDE SEQUENCE [LARGE SCALE GENOMIC DNA]</scope>
    <source>
        <strain evidence="14 15">DSM 19609</strain>
    </source>
</reference>
<comment type="caution">
    <text evidence="14">The sequence shown here is derived from an EMBL/GenBank/DDBJ whole genome shotgun (WGS) entry which is preliminary data.</text>
</comment>
<keyword evidence="9 11" id="KW-1015">Disulfide bond</keyword>
<keyword evidence="7 11" id="KW-0805">Transcription regulation</keyword>
<gene>
    <name evidence="11" type="primary">whiB</name>
    <name evidence="14" type="ORF">FB473_000107</name>
</gene>
<keyword evidence="8 11" id="KW-0238">DNA-binding</keyword>
<dbReference type="Pfam" id="PF02467">
    <property type="entry name" value="Whib"/>
    <property type="match status" value="1"/>
</dbReference>
<evidence type="ECO:0000256" key="3">
    <source>
        <dbReference type="ARBA" id="ARBA00022485"/>
    </source>
</evidence>
<keyword evidence="4 11" id="KW-0479">Metal-binding</keyword>
<comment type="PTM">
    <text evidence="11">Upon Fe-S cluster removal intramolecular disulfide bonds are formed.</text>
</comment>
<evidence type="ECO:0000259" key="13">
    <source>
        <dbReference type="PROSITE" id="PS51674"/>
    </source>
</evidence>
<comment type="function">
    <text evidence="11">Acts as a transcriptional regulator. Probably redox-responsive. The apo- but not holo-form probably binds DNA.</text>
</comment>
<keyword evidence="11" id="KW-0963">Cytoplasm</keyword>
<evidence type="ECO:0000256" key="11">
    <source>
        <dbReference type="HAMAP-Rule" id="MF_01479"/>
    </source>
</evidence>
<sequence length="133" mass="14741">MAVPDPEDWPLRAKCRGMNDALFPEGKDQKRAKTICMGCPVRAHCLAEALDNRIEWGVWGGMTERERRQLLRQRPDVKSWSVVLNAAISSSATVRVVDSTFDIPESRPEPGRPAQAGAAELESPARKQTVSTK</sequence>
<dbReference type="PANTHER" id="PTHR38839:SF7">
    <property type="entry name" value="TRANSCRIPTIONAL REGULATOR WHIB4"/>
    <property type="match status" value="1"/>
</dbReference>
<evidence type="ECO:0000256" key="10">
    <source>
        <dbReference type="ARBA" id="ARBA00023163"/>
    </source>
</evidence>
<evidence type="ECO:0000256" key="12">
    <source>
        <dbReference type="SAM" id="MobiDB-lite"/>
    </source>
</evidence>
<evidence type="ECO:0000256" key="9">
    <source>
        <dbReference type="ARBA" id="ARBA00023157"/>
    </source>
</evidence>
<feature type="binding site" evidence="11">
    <location>
        <position position="45"/>
    </location>
    <ligand>
        <name>[4Fe-4S] cluster</name>
        <dbReference type="ChEBI" id="CHEBI:49883"/>
    </ligand>
</feature>
<comment type="subcellular location">
    <subcellularLocation>
        <location evidence="1 11">Cytoplasm</location>
    </subcellularLocation>
</comment>
<feature type="binding site" evidence="11">
    <location>
        <position position="39"/>
    </location>
    <ligand>
        <name>[4Fe-4S] cluster</name>
        <dbReference type="ChEBI" id="CHEBI:49883"/>
    </ligand>
</feature>
<feature type="binding site" evidence="11">
    <location>
        <position position="36"/>
    </location>
    <ligand>
        <name>[4Fe-4S] cluster</name>
        <dbReference type="ChEBI" id="CHEBI:49883"/>
    </ligand>
</feature>
<organism evidence="14 15">
    <name type="scientific">Brooklawnia cerclae</name>
    <dbReference type="NCBI Taxonomy" id="349934"/>
    <lineage>
        <taxon>Bacteria</taxon>
        <taxon>Bacillati</taxon>
        <taxon>Actinomycetota</taxon>
        <taxon>Actinomycetes</taxon>
        <taxon>Propionibacteriales</taxon>
        <taxon>Propionibacteriaceae</taxon>
        <taxon>Brooklawnia</taxon>
    </lineage>
</organism>
<proteinExistence type="inferred from homology"/>
<feature type="domain" description="4Fe-4S Wbl-type" evidence="13">
    <location>
        <begin position="14"/>
        <end position="69"/>
    </location>
</feature>
<accession>A0ABX0SFK7</accession>
<dbReference type="PANTHER" id="PTHR38839">
    <property type="entry name" value="TRANSCRIPTIONAL REGULATOR WHID-RELATED"/>
    <property type="match status" value="1"/>
</dbReference>
<evidence type="ECO:0000256" key="4">
    <source>
        <dbReference type="ARBA" id="ARBA00022723"/>
    </source>
</evidence>
<comment type="PTM">
    <text evidence="11">The Fe-S cluster can be nitrosylated by nitric oxide (NO).</text>
</comment>
<dbReference type="HAMAP" id="MF_01479">
    <property type="entry name" value="WhiB"/>
    <property type="match status" value="1"/>
</dbReference>
<evidence type="ECO:0000256" key="2">
    <source>
        <dbReference type="ARBA" id="ARBA00006597"/>
    </source>
</evidence>
<dbReference type="PROSITE" id="PS51674">
    <property type="entry name" value="4FE4S_WBL"/>
    <property type="match status" value="1"/>
</dbReference>
<evidence type="ECO:0000256" key="8">
    <source>
        <dbReference type="ARBA" id="ARBA00023125"/>
    </source>
</evidence>
<keyword evidence="10 11" id="KW-0804">Transcription</keyword>
<dbReference type="EMBL" id="JAAMOZ010000001">
    <property type="protein sequence ID" value="NIH55462.1"/>
    <property type="molecule type" value="Genomic_DNA"/>
</dbReference>
<feature type="binding site" evidence="11">
    <location>
        <position position="15"/>
    </location>
    <ligand>
        <name>[4Fe-4S] cluster</name>
        <dbReference type="ChEBI" id="CHEBI:49883"/>
    </ligand>
</feature>
<feature type="region of interest" description="Disordered" evidence="12">
    <location>
        <begin position="101"/>
        <end position="133"/>
    </location>
</feature>
<dbReference type="Proteomes" id="UP000749311">
    <property type="component" value="Unassembled WGS sequence"/>
</dbReference>
<keyword evidence="5 11" id="KW-0408">Iron</keyword>
<evidence type="ECO:0000256" key="5">
    <source>
        <dbReference type="ARBA" id="ARBA00023004"/>
    </source>
</evidence>